<dbReference type="GO" id="GO:0004252">
    <property type="term" value="F:serine-type endopeptidase activity"/>
    <property type="evidence" value="ECO:0007669"/>
    <property type="project" value="InterPro"/>
</dbReference>
<dbReference type="InterPro" id="IPR019734">
    <property type="entry name" value="TPR_rpt"/>
</dbReference>
<evidence type="ECO:0000256" key="5">
    <source>
        <dbReference type="ARBA" id="ARBA00022989"/>
    </source>
</evidence>
<sequence length="482" mass="56794">MAYRYEAMIEQKKIWRTIYEYTKYSDFEYFTHGEAEDDIWLINRKKGIIKRVILKKETAQSTLFMVQKIMDHFNDIEDTVGHTINKFEIILVNQTNHFQDNMPNHIFIEQCNDESDLKRLFGHPYQKITGKNKDKAIKTYKKSVLNGNMIENAIRKFSPLTYLIMLLNVVIFILMSIVQHIHKVEMIIDKGGLTHFNFVHGDYYRVITSIFIHFDVQHLLYNMMTLFIFGKLVEYLYPRWQYLCIYFIGGIIGNLISLTFDNVSISVGASGAICALIGALMSHLIFSGKFEKKFLIQTFIGILIFLIGSAIFENVNHYAHFGGLFGGMFIASMFFIYRYNKRYFYYMALGLVVILGLLIINIFSEREHHIYNEYAKQYLIEGKDSEGIEIIRKTIDRGYQNDETYVLYGLWKTKDESLSSALLVWLEALKKYPDSERLNFQLALAYRAMDDYPKAEKYIDRTITINKKEEYIKLKKEIQEFR</sequence>
<dbReference type="RefSeq" id="WP_086038850.1">
    <property type="nucleotide sequence ID" value="NZ_CP021058.1"/>
</dbReference>
<feature type="transmembrane region" description="Helical" evidence="8">
    <location>
        <begin position="160"/>
        <end position="182"/>
    </location>
</feature>
<dbReference type="SUPFAM" id="SSF144091">
    <property type="entry name" value="Rhomboid-like"/>
    <property type="match status" value="1"/>
</dbReference>
<keyword evidence="4" id="KW-0378">Hydrolase</keyword>
<dbReference type="InterPro" id="IPR050925">
    <property type="entry name" value="Rhomboid_protease_S54"/>
</dbReference>
<dbReference type="InterPro" id="IPR022764">
    <property type="entry name" value="Peptidase_S54_rhomboid_dom"/>
</dbReference>
<reference evidence="10 11" key="1">
    <citation type="submission" date="2017-12" db="EMBL/GenBank/DDBJ databases">
        <title>Genomics of Macrococcus caseolyticus.</title>
        <authorList>
            <person name="MacFadyen A.C."/>
            <person name="Paterson G.K."/>
        </authorList>
    </citation>
    <scope>NUCLEOTIDE SEQUENCE [LARGE SCALE GENOMIC DNA]</scope>
    <source>
        <strain evidence="10 11">5788_EF188</strain>
    </source>
</reference>
<dbReference type="InterPro" id="IPR035952">
    <property type="entry name" value="Rhomboid-like_sf"/>
</dbReference>
<evidence type="ECO:0000256" key="7">
    <source>
        <dbReference type="PROSITE-ProRule" id="PRU00339"/>
    </source>
</evidence>
<keyword evidence="10" id="KW-0645">Protease</keyword>
<feature type="transmembrane region" description="Helical" evidence="8">
    <location>
        <begin position="344"/>
        <end position="363"/>
    </location>
</feature>
<organism evidence="10 11">
    <name type="scientific">Macrococcoides caseolyticum</name>
    <dbReference type="NCBI Taxonomy" id="69966"/>
    <lineage>
        <taxon>Bacteria</taxon>
        <taxon>Bacillati</taxon>
        <taxon>Bacillota</taxon>
        <taxon>Bacilli</taxon>
        <taxon>Bacillales</taxon>
        <taxon>Staphylococcaceae</taxon>
        <taxon>Macrococcoides</taxon>
    </lineage>
</organism>
<feature type="repeat" description="TPR" evidence="7">
    <location>
        <begin position="436"/>
        <end position="469"/>
    </location>
</feature>
<dbReference type="GO" id="GO:0016020">
    <property type="term" value="C:membrane"/>
    <property type="evidence" value="ECO:0007669"/>
    <property type="project" value="UniProtKB-SubCell"/>
</dbReference>
<evidence type="ECO:0000256" key="6">
    <source>
        <dbReference type="ARBA" id="ARBA00023136"/>
    </source>
</evidence>
<evidence type="ECO:0000256" key="4">
    <source>
        <dbReference type="ARBA" id="ARBA00022801"/>
    </source>
</evidence>
<evidence type="ECO:0000256" key="3">
    <source>
        <dbReference type="ARBA" id="ARBA00022692"/>
    </source>
</evidence>
<name>A0A855GYP1_9STAP</name>
<protein>
    <submittedName>
        <fullName evidence="10">Rhomboid family intramembrane serine protease</fullName>
    </submittedName>
</protein>
<evidence type="ECO:0000313" key="10">
    <source>
        <dbReference type="EMBL" id="PKE27102.1"/>
    </source>
</evidence>
<keyword evidence="6 8" id="KW-0472">Membrane</keyword>
<feature type="transmembrane region" description="Helical" evidence="8">
    <location>
        <begin position="266"/>
        <end position="287"/>
    </location>
</feature>
<dbReference type="Gene3D" id="1.25.40.10">
    <property type="entry name" value="Tetratricopeptide repeat domain"/>
    <property type="match status" value="1"/>
</dbReference>
<evidence type="ECO:0000256" key="2">
    <source>
        <dbReference type="ARBA" id="ARBA00009045"/>
    </source>
</evidence>
<dbReference type="GO" id="GO:0006508">
    <property type="term" value="P:proteolysis"/>
    <property type="evidence" value="ECO:0007669"/>
    <property type="project" value="UniProtKB-KW"/>
</dbReference>
<proteinExistence type="inferred from homology"/>
<dbReference type="Proteomes" id="UP000233482">
    <property type="component" value="Unassembled WGS sequence"/>
</dbReference>
<dbReference type="PANTHER" id="PTHR43731">
    <property type="entry name" value="RHOMBOID PROTEASE"/>
    <property type="match status" value="1"/>
</dbReference>
<dbReference type="PANTHER" id="PTHR43731:SF14">
    <property type="entry name" value="PRESENILIN-ASSOCIATED RHOMBOID-LIKE PROTEIN, MITOCHONDRIAL"/>
    <property type="match status" value="1"/>
</dbReference>
<keyword evidence="7" id="KW-0802">TPR repeat</keyword>
<evidence type="ECO:0000259" key="9">
    <source>
        <dbReference type="Pfam" id="PF01694"/>
    </source>
</evidence>
<keyword evidence="3 8" id="KW-0812">Transmembrane</keyword>
<feature type="transmembrane region" description="Helical" evidence="8">
    <location>
        <begin position="294"/>
        <end position="312"/>
    </location>
</feature>
<dbReference type="EMBL" id="PIXC01000002">
    <property type="protein sequence ID" value="PKE27102.1"/>
    <property type="molecule type" value="Genomic_DNA"/>
</dbReference>
<dbReference type="InterPro" id="IPR011990">
    <property type="entry name" value="TPR-like_helical_dom_sf"/>
</dbReference>
<feature type="transmembrane region" description="Helical" evidence="8">
    <location>
        <begin position="202"/>
        <end position="221"/>
    </location>
</feature>
<keyword evidence="5 8" id="KW-1133">Transmembrane helix</keyword>
<feature type="transmembrane region" description="Helical" evidence="8">
    <location>
        <begin position="318"/>
        <end position="337"/>
    </location>
</feature>
<evidence type="ECO:0000256" key="1">
    <source>
        <dbReference type="ARBA" id="ARBA00004141"/>
    </source>
</evidence>
<accession>A0A855GYP1</accession>
<comment type="caution">
    <text evidence="10">The sequence shown here is derived from an EMBL/GenBank/DDBJ whole genome shotgun (WGS) entry which is preliminary data.</text>
</comment>
<dbReference type="Pfam" id="PF01694">
    <property type="entry name" value="Rhomboid"/>
    <property type="match status" value="1"/>
</dbReference>
<evidence type="ECO:0000313" key="11">
    <source>
        <dbReference type="Proteomes" id="UP000233482"/>
    </source>
</evidence>
<comment type="similarity">
    <text evidence="2">Belongs to the peptidase S54 family.</text>
</comment>
<comment type="subcellular location">
    <subcellularLocation>
        <location evidence="1">Membrane</location>
        <topology evidence="1">Multi-pass membrane protein</topology>
    </subcellularLocation>
</comment>
<dbReference type="Gene3D" id="1.20.1540.10">
    <property type="entry name" value="Rhomboid-like"/>
    <property type="match status" value="1"/>
</dbReference>
<dbReference type="AlphaFoldDB" id="A0A855GYP1"/>
<evidence type="ECO:0000256" key="8">
    <source>
        <dbReference type="SAM" id="Phobius"/>
    </source>
</evidence>
<dbReference type="SUPFAM" id="SSF48452">
    <property type="entry name" value="TPR-like"/>
    <property type="match status" value="1"/>
</dbReference>
<feature type="domain" description="Peptidase S54 rhomboid" evidence="9">
    <location>
        <begin position="201"/>
        <end position="335"/>
    </location>
</feature>
<dbReference type="PROSITE" id="PS50005">
    <property type="entry name" value="TPR"/>
    <property type="match status" value="1"/>
</dbReference>
<feature type="transmembrane region" description="Helical" evidence="8">
    <location>
        <begin position="242"/>
        <end position="260"/>
    </location>
</feature>
<gene>
    <name evidence="10" type="ORF">CW686_01260</name>
</gene>